<dbReference type="Proteomes" id="UP000024837">
    <property type="component" value="Unassembled WGS sequence"/>
</dbReference>
<organism evidence="2 3">
    <name type="scientific">Drechslerella stenobrocha 248</name>
    <dbReference type="NCBI Taxonomy" id="1043628"/>
    <lineage>
        <taxon>Eukaryota</taxon>
        <taxon>Fungi</taxon>
        <taxon>Dikarya</taxon>
        <taxon>Ascomycota</taxon>
        <taxon>Pezizomycotina</taxon>
        <taxon>Orbiliomycetes</taxon>
        <taxon>Orbiliales</taxon>
        <taxon>Orbiliaceae</taxon>
        <taxon>Drechslerella</taxon>
    </lineage>
</organism>
<protein>
    <submittedName>
        <fullName evidence="2">Uncharacterized protein</fullName>
    </submittedName>
</protein>
<feature type="region of interest" description="Disordered" evidence="1">
    <location>
        <begin position="375"/>
        <end position="396"/>
    </location>
</feature>
<evidence type="ECO:0000313" key="3">
    <source>
        <dbReference type="Proteomes" id="UP000024837"/>
    </source>
</evidence>
<name>W7HRJ9_9PEZI</name>
<keyword evidence="3" id="KW-1185">Reference proteome</keyword>
<feature type="compositionally biased region" description="Basic and acidic residues" evidence="1">
    <location>
        <begin position="383"/>
        <end position="396"/>
    </location>
</feature>
<evidence type="ECO:0000256" key="1">
    <source>
        <dbReference type="SAM" id="MobiDB-lite"/>
    </source>
</evidence>
<dbReference type="HOGENOM" id="CLU_696437_0_0_1"/>
<dbReference type="EMBL" id="KI966416">
    <property type="protein sequence ID" value="EWC46666.1"/>
    <property type="molecule type" value="Genomic_DNA"/>
</dbReference>
<reference evidence="2 3" key="1">
    <citation type="submission" date="2013-05" db="EMBL/GenBank/DDBJ databases">
        <title>Drechslerella stenobrocha genome reveals carnivorous origination and mechanical trapping mechanism of predatory fungi.</title>
        <authorList>
            <person name="Liu X."/>
            <person name="Zhang W."/>
            <person name="Liu K."/>
        </authorList>
    </citation>
    <scope>NUCLEOTIDE SEQUENCE [LARGE SCALE GENOMIC DNA]</scope>
    <source>
        <strain evidence="2 3">248</strain>
    </source>
</reference>
<proteinExistence type="predicted"/>
<dbReference type="AlphaFoldDB" id="W7HRJ9"/>
<accession>W7HRJ9</accession>
<gene>
    <name evidence="2" type="ORF">DRE_04153</name>
</gene>
<dbReference type="OrthoDB" id="10677652at2759"/>
<feature type="region of interest" description="Disordered" evidence="1">
    <location>
        <begin position="268"/>
        <end position="317"/>
    </location>
</feature>
<evidence type="ECO:0000313" key="2">
    <source>
        <dbReference type="EMBL" id="EWC46666.1"/>
    </source>
</evidence>
<sequence length="396" mass="44580">MGDYSYWSPSDPPGTEQGRVLTVDESDIIRTLLAPRQSLSDPPNTLLPIVLGLALDDPDIRRGEQTIRLFDHEQNRRNDERRQLYPRDVATATASIIFSNDPDVEEAMVMGSLRWRAAPSRSETPPWRGDFIRMLLEFTDQELAEWMEPFLRGYLGQLCDAGLPATLHQAHSYGRLQRDWDYLHAQTVRYRSSRLSRSDRVFDPTAFARARRLVILGRTRATANQYHDPRLTIDFNNSDGEENNSTEARWRAGGARLSNENFRERQANSFGFIDTDTEPSLGPSWRQNSMARPPTPEPTAQGPLMPQPEVAARPRPSRRSLLSIFRRQQRGVIQQLDTPAAAPGTVLAGPFTPNVGYLASDEIGPPEDSVRIISSSTGQLRGGRAEAESMDRETPN</sequence>